<feature type="non-terminal residue" evidence="2">
    <location>
        <position position="1"/>
    </location>
</feature>
<evidence type="ECO:0000313" key="2">
    <source>
        <dbReference type="EMBL" id="JAS72801.1"/>
    </source>
</evidence>
<sequence length="287" mass="33442">STHSCHLPMSVNLCLPLVLALGLCLCVFSNDQHTKDIERYRNYGGSLDLQDAFDVFYTEPYKNLQKIKHLLHVFNRNCPNITSIFPKMVQRKRHVFIAVEGTHRQTKLIITKMLARKLRGKFKFTPPYFLVNTGKKYTDSRTMSRAYYCLGYYATAYDAAMLLPHRPIITGGYWLDQLAFGMVATFTENLPPADSPLYTWPRDLLMPDVIFFLNLPSHNLKNTFTEEDSLTFRSRLIQFYRIWGKHPPVIEVNSTNVHRDVIRIMSKFIEQRLGYLKHLEPTVPPTY</sequence>
<dbReference type="AlphaFoldDB" id="A0A1B6HDU3"/>
<feature type="chain" id="PRO_5008584256" evidence="1">
    <location>
        <begin position="21"/>
        <end position="287"/>
    </location>
</feature>
<dbReference type="EMBL" id="GECU01034905">
    <property type="protein sequence ID" value="JAS72801.1"/>
    <property type="molecule type" value="Transcribed_RNA"/>
</dbReference>
<dbReference type="Gene3D" id="3.40.50.300">
    <property type="entry name" value="P-loop containing nucleotide triphosphate hydrolases"/>
    <property type="match status" value="1"/>
</dbReference>
<proteinExistence type="predicted"/>
<accession>A0A1B6HDU3</accession>
<evidence type="ECO:0000256" key="1">
    <source>
        <dbReference type="SAM" id="SignalP"/>
    </source>
</evidence>
<protein>
    <submittedName>
        <fullName evidence="2">Uncharacterized protein</fullName>
    </submittedName>
</protein>
<feature type="signal peptide" evidence="1">
    <location>
        <begin position="1"/>
        <end position="20"/>
    </location>
</feature>
<dbReference type="InterPro" id="IPR027417">
    <property type="entry name" value="P-loop_NTPase"/>
</dbReference>
<organism evidence="2">
    <name type="scientific">Homalodisca liturata</name>
    <dbReference type="NCBI Taxonomy" id="320908"/>
    <lineage>
        <taxon>Eukaryota</taxon>
        <taxon>Metazoa</taxon>
        <taxon>Ecdysozoa</taxon>
        <taxon>Arthropoda</taxon>
        <taxon>Hexapoda</taxon>
        <taxon>Insecta</taxon>
        <taxon>Pterygota</taxon>
        <taxon>Neoptera</taxon>
        <taxon>Paraneoptera</taxon>
        <taxon>Hemiptera</taxon>
        <taxon>Auchenorrhyncha</taxon>
        <taxon>Membracoidea</taxon>
        <taxon>Cicadellidae</taxon>
        <taxon>Cicadellinae</taxon>
        <taxon>Proconiini</taxon>
        <taxon>Homalodisca</taxon>
    </lineage>
</organism>
<gene>
    <name evidence="2" type="ORF">g.12475</name>
</gene>
<reference evidence="2" key="1">
    <citation type="submission" date="2015-11" db="EMBL/GenBank/DDBJ databases">
        <title>De novo transcriptome assembly of four potential Pierce s Disease insect vectors from Arizona vineyards.</title>
        <authorList>
            <person name="Tassone E.E."/>
        </authorList>
    </citation>
    <scope>NUCLEOTIDE SEQUENCE</scope>
</reference>
<keyword evidence="1" id="KW-0732">Signal</keyword>
<name>A0A1B6HDU3_9HEMI</name>